<dbReference type="AlphaFoldDB" id="A0A1Y4LYN3"/>
<dbReference type="RefSeq" id="WP_087158147.1">
    <property type="nucleotide sequence ID" value="NZ_NFKM01000002.1"/>
</dbReference>
<organism evidence="2 3">
    <name type="scientific">Faecalitalea cylindroides</name>
    <dbReference type="NCBI Taxonomy" id="39483"/>
    <lineage>
        <taxon>Bacteria</taxon>
        <taxon>Bacillati</taxon>
        <taxon>Bacillota</taxon>
        <taxon>Erysipelotrichia</taxon>
        <taxon>Erysipelotrichales</taxon>
        <taxon>Erysipelotrichaceae</taxon>
        <taxon>Faecalitalea</taxon>
    </lineage>
</organism>
<dbReference type="Proteomes" id="UP000195447">
    <property type="component" value="Unassembled WGS sequence"/>
</dbReference>
<dbReference type="InterPro" id="IPR007539">
    <property type="entry name" value="DUF551"/>
</dbReference>
<accession>A0A1Y4LYN3</accession>
<feature type="domain" description="DUF551" evidence="1">
    <location>
        <begin position="56"/>
        <end position="111"/>
    </location>
</feature>
<protein>
    <recommendedName>
        <fullName evidence="1">DUF551 domain-containing protein</fullName>
    </recommendedName>
</protein>
<evidence type="ECO:0000313" key="2">
    <source>
        <dbReference type="EMBL" id="OUP61705.1"/>
    </source>
</evidence>
<sequence>MIDEKKLIEKLEDEILRIDTESTPGCGNLYGRDASVMKNTLNFAIDLINEQPKVGEWIPCNERLPEQSLNSVFGYDTFRERCVLVQYYMNNWILGNHETVNIVAWKPLPEPYKGETE</sequence>
<reference evidence="3" key="1">
    <citation type="submission" date="2017-04" db="EMBL/GenBank/DDBJ databases">
        <title>Function of individual gut microbiota members based on whole genome sequencing of pure cultures obtained from chicken caecum.</title>
        <authorList>
            <person name="Medvecky M."/>
            <person name="Cejkova D."/>
            <person name="Polansky O."/>
            <person name="Karasova D."/>
            <person name="Kubasova T."/>
            <person name="Cizek A."/>
            <person name="Rychlik I."/>
        </authorList>
    </citation>
    <scope>NUCLEOTIDE SEQUENCE [LARGE SCALE GENOMIC DNA]</scope>
    <source>
        <strain evidence="3">An178</strain>
    </source>
</reference>
<comment type="caution">
    <text evidence="2">The sequence shown here is derived from an EMBL/GenBank/DDBJ whole genome shotgun (WGS) entry which is preliminary data.</text>
</comment>
<evidence type="ECO:0000259" key="1">
    <source>
        <dbReference type="Pfam" id="PF04448"/>
    </source>
</evidence>
<gene>
    <name evidence="2" type="ORF">B5F14_01745</name>
</gene>
<keyword evidence="3" id="KW-1185">Reference proteome</keyword>
<proteinExistence type="predicted"/>
<dbReference type="Pfam" id="PF04448">
    <property type="entry name" value="DUF551"/>
    <property type="match status" value="1"/>
</dbReference>
<name>A0A1Y4LYN3_9FIRM</name>
<evidence type="ECO:0000313" key="3">
    <source>
        <dbReference type="Proteomes" id="UP000195447"/>
    </source>
</evidence>
<dbReference type="EMBL" id="NFKM01000002">
    <property type="protein sequence ID" value="OUP61705.1"/>
    <property type="molecule type" value="Genomic_DNA"/>
</dbReference>